<dbReference type="EMBL" id="RZTZ01000017">
    <property type="protein sequence ID" value="RVT57408.1"/>
    <property type="molecule type" value="Genomic_DNA"/>
</dbReference>
<accession>A0A437K469</accession>
<name>A0A437K469_9BACI</name>
<protein>
    <submittedName>
        <fullName evidence="1">Uncharacterized protein</fullName>
    </submittedName>
</protein>
<dbReference type="AlphaFoldDB" id="A0A437K469"/>
<keyword evidence="2" id="KW-1185">Reference proteome</keyword>
<evidence type="ECO:0000313" key="1">
    <source>
        <dbReference type="EMBL" id="RVT57408.1"/>
    </source>
</evidence>
<sequence>MSLKPSEIYLLTPREFTLLLNAEREKHYDSYERQSHFIIMSENAKRAKRSIKASDLYKRPADEKAEAKLQEGVEKAQHASEWLAQFEQFSGKEVSDGRP</sequence>
<dbReference type="RefSeq" id="WP_127741845.1">
    <property type="nucleotide sequence ID" value="NZ_RZTZ01000017.1"/>
</dbReference>
<dbReference type="Proteomes" id="UP000288024">
    <property type="component" value="Unassembled WGS sequence"/>
</dbReference>
<comment type="caution">
    <text evidence="1">The sequence shown here is derived from an EMBL/GenBank/DDBJ whole genome shotgun (WGS) entry which is preliminary data.</text>
</comment>
<gene>
    <name evidence="1" type="ORF">EM808_24595</name>
</gene>
<proteinExistence type="predicted"/>
<evidence type="ECO:0000313" key="2">
    <source>
        <dbReference type="Proteomes" id="UP000288024"/>
    </source>
</evidence>
<organism evidence="1 2">
    <name type="scientific">Niallia taxi</name>
    <dbReference type="NCBI Taxonomy" id="2499688"/>
    <lineage>
        <taxon>Bacteria</taxon>
        <taxon>Bacillati</taxon>
        <taxon>Bacillota</taxon>
        <taxon>Bacilli</taxon>
        <taxon>Bacillales</taxon>
        <taxon>Bacillaceae</taxon>
        <taxon>Niallia</taxon>
    </lineage>
</organism>
<reference evidence="1 2" key="1">
    <citation type="submission" date="2019-01" db="EMBL/GenBank/DDBJ databases">
        <title>Bacillus sp. M5HDSG1-1, whole genome shotgun sequence.</title>
        <authorList>
            <person name="Tuo L."/>
        </authorList>
    </citation>
    <scope>NUCLEOTIDE SEQUENCE [LARGE SCALE GENOMIC DNA]</scope>
    <source>
        <strain evidence="1 2">M5HDSG1-1</strain>
    </source>
</reference>